<dbReference type="Gene3D" id="3.40.50.10420">
    <property type="entry name" value="NagB/RpiA/CoA transferase-like"/>
    <property type="match status" value="1"/>
</dbReference>
<dbReference type="InterPro" id="IPR002698">
    <property type="entry name" value="FTHF_cligase"/>
</dbReference>
<comment type="caution">
    <text evidence="1">The sequence shown here is derived from an EMBL/GenBank/DDBJ whole genome shotgun (WGS) entry which is preliminary data.</text>
</comment>
<protein>
    <submittedName>
        <fullName evidence="1">5-formyltetrahydrofolate cyclo-ligase</fullName>
    </submittedName>
</protein>
<reference evidence="1" key="1">
    <citation type="submission" date="2022-06" db="EMBL/GenBank/DDBJ databases">
        <title>Amycolatopsis iheyaensis sp. nov., a new species of the genus Amycolatopsis isolated from soil in Iheya island, Japan.</title>
        <authorList>
            <person name="Ngamcharungchit C."/>
            <person name="Kanto H."/>
            <person name="Take A."/>
            <person name="Intra B."/>
            <person name="Matsumoto A."/>
            <person name="Panbangred W."/>
            <person name="Inahashi Y."/>
        </authorList>
    </citation>
    <scope>NUCLEOTIDE SEQUENCE</scope>
    <source>
        <strain evidence="1">OK19-0408</strain>
    </source>
</reference>
<dbReference type="RefSeq" id="WP_257920657.1">
    <property type="nucleotide sequence ID" value="NZ_JAMXQV010000007.1"/>
</dbReference>
<dbReference type="EMBL" id="JAMXQV010000007">
    <property type="protein sequence ID" value="MCR6484019.1"/>
    <property type="molecule type" value="Genomic_DNA"/>
</dbReference>
<sequence>MDVEAGKRAVRERVWAALDRADAVAPPGAAGHIPSFVGANVAAHRLEKLDVWRRAAVVKANPDKAQLPVREAALREQKLLYMAVPRIATPEPFYQLDPAKVGVDAAASKRAAEIAPTVGPATMRPVDIVVCGTVAVDRRGVRIGKGAGFSDIEMGLLAEVGLLGPHTTIVTTVHQLQVVDDELPETEHDFRVDLIITPDEMIRCEPSPRPPGIIWEHLSEEKIRSIPVLAAQQEQRA</sequence>
<dbReference type="Pfam" id="PF01812">
    <property type="entry name" value="5-FTHF_cyc-lig"/>
    <property type="match status" value="1"/>
</dbReference>
<gene>
    <name evidence="1" type="ORF">M8542_14440</name>
</gene>
<evidence type="ECO:0000313" key="2">
    <source>
        <dbReference type="Proteomes" id="UP001144096"/>
    </source>
</evidence>
<dbReference type="InterPro" id="IPR024185">
    <property type="entry name" value="FTHF_cligase-like_sf"/>
</dbReference>
<dbReference type="PANTHER" id="PTHR13017:SF0">
    <property type="entry name" value="METHENYLTETRAHYDROFOLATE SYNTHASE DOMAIN-CONTAINING PROTEIN"/>
    <property type="match status" value="1"/>
</dbReference>
<dbReference type="SUPFAM" id="SSF100950">
    <property type="entry name" value="NagB/RpiA/CoA transferase-like"/>
    <property type="match status" value="1"/>
</dbReference>
<organism evidence="1 2">
    <name type="scientific">Amycolatopsis iheyensis</name>
    <dbReference type="NCBI Taxonomy" id="2945988"/>
    <lineage>
        <taxon>Bacteria</taxon>
        <taxon>Bacillati</taxon>
        <taxon>Actinomycetota</taxon>
        <taxon>Actinomycetes</taxon>
        <taxon>Pseudonocardiales</taxon>
        <taxon>Pseudonocardiaceae</taxon>
        <taxon>Amycolatopsis</taxon>
    </lineage>
</organism>
<dbReference type="GO" id="GO:0005737">
    <property type="term" value="C:cytoplasm"/>
    <property type="evidence" value="ECO:0007669"/>
    <property type="project" value="TreeGrafter"/>
</dbReference>
<name>A0A9X2N8L1_9PSEU</name>
<dbReference type="AlphaFoldDB" id="A0A9X2N8L1"/>
<dbReference type="InterPro" id="IPR037171">
    <property type="entry name" value="NagB/RpiA_transferase-like"/>
</dbReference>
<evidence type="ECO:0000313" key="1">
    <source>
        <dbReference type="EMBL" id="MCR6484019.1"/>
    </source>
</evidence>
<dbReference type="PANTHER" id="PTHR13017">
    <property type="entry name" value="5-FORMYLTETRAHYDROFOLATE CYCLO-LIGASE-RELATED"/>
    <property type="match status" value="1"/>
</dbReference>
<dbReference type="Proteomes" id="UP001144096">
    <property type="component" value="Unassembled WGS sequence"/>
</dbReference>
<accession>A0A9X2N8L1</accession>
<proteinExistence type="predicted"/>
<keyword evidence="2" id="KW-1185">Reference proteome</keyword>